<dbReference type="OrthoDB" id="762052at2759"/>
<dbReference type="AlphaFoldDB" id="A0A5J4ZJT3"/>
<gene>
    <name evidence="1" type="ORF">F0562_016331</name>
</gene>
<keyword evidence="2" id="KW-1185">Reference proteome</keyword>
<proteinExistence type="predicted"/>
<organism evidence="1 2">
    <name type="scientific">Nyssa sinensis</name>
    <dbReference type="NCBI Taxonomy" id="561372"/>
    <lineage>
        <taxon>Eukaryota</taxon>
        <taxon>Viridiplantae</taxon>
        <taxon>Streptophyta</taxon>
        <taxon>Embryophyta</taxon>
        <taxon>Tracheophyta</taxon>
        <taxon>Spermatophyta</taxon>
        <taxon>Magnoliopsida</taxon>
        <taxon>eudicotyledons</taxon>
        <taxon>Gunneridae</taxon>
        <taxon>Pentapetalae</taxon>
        <taxon>asterids</taxon>
        <taxon>Cornales</taxon>
        <taxon>Nyssaceae</taxon>
        <taxon>Nyssa</taxon>
    </lineage>
</organism>
<reference evidence="1 2" key="1">
    <citation type="submission" date="2019-09" db="EMBL/GenBank/DDBJ databases">
        <title>A chromosome-level genome assembly of the Chinese tupelo Nyssa sinensis.</title>
        <authorList>
            <person name="Yang X."/>
            <person name="Kang M."/>
            <person name="Yang Y."/>
            <person name="Xiong H."/>
            <person name="Wang M."/>
            <person name="Zhang Z."/>
            <person name="Wang Z."/>
            <person name="Wu H."/>
            <person name="Ma T."/>
            <person name="Liu J."/>
            <person name="Xi Z."/>
        </authorList>
    </citation>
    <scope>NUCLEOTIDE SEQUENCE [LARGE SCALE GENOMIC DNA]</scope>
    <source>
        <strain evidence="1">J267</strain>
        <tissue evidence="1">Leaf</tissue>
    </source>
</reference>
<sequence>MTSPMHYPVEDKDLDDAALWAVIDSAAASLSSTSKSRKPLALKYTNIKSPSPILISNPSPPTKFHKNPRNHNLEENNTRFLADGDVLQDHWAHPRPQKIARSRVSEMSETSPLVVVKHVQRTPTTPSYTSPDTGRFSVKEYSPACESSPTNCRQCDEKVNMRHSLAGQFPSVSLFREYQNAAMAILEKSDFTMISWKSLYQKVRLEEDIILLQSIL</sequence>
<dbReference type="PANTHER" id="PTHR37731">
    <property type="entry name" value="PEPTIDE TRANSPORTER FAMILY PROTEIN"/>
    <property type="match status" value="1"/>
</dbReference>
<evidence type="ECO:0000313" key="2">
    <source>
        <dbReference type="Proteomes" id="UP000325577"/>
    </source>
</evidence>
<evidence type="ECO:0000313" key="1">
    <source>
        <dbReference type="EMBL" id="KAA8518895.1"/>
    </source>
</evidence>
<accession>A0A5J4ZJT3</accession>
<protein>
    <submittedName>
        <fullName evidence="1">Uncharacterized protein</fullName>
    </submittedName>
</protein>
<dbReference type="PANTHER" id="PTHR37731:SF1">
    <property type="entry name" value="PEPTIDE TRANSPORTER FAMILY PROTEIN"/>
    <property type="match status" value="1"/>
</dbReference>
<name>A0A5J4ZJT3_9ASTE</name>
<dbReference type="EMBL" id="CM018050">
    <property type="protein sequence ID" value="KAA8518895.1"/>
    <property type="molecule type" value="Genomic_DNA"/>
</dbReference>
<dbReference type="Proteomes" id="UP000325577">
    <property type="component" value="Linkage Group LG7"/>
</dbReference>